<organism evidence="2 3">
    <name type="scientific">Apiospora phragmitis</name>
    <dbReference type="NCBI Taxonomy" id="2905665"/>
    <lineage>
        <taxon>Eukaryota</taxon>
        <taxon>Fungi</taxon>
        <taxon>Dikarya</taxon>
        <taxon>Ascomycota</taxon>
        <taxon>Pezizomycotina</taxon>
        <taxon>Sordariomycetes</taxon>
        <taxon>Xylariomycetidae</taxon>
        <taxon>Amphisphaeriales</taxon>
        <taxon>Apiosporaceae</taxon>
        <taxon>Apiospora</taxon>
    </lineage>
</organism>
<evidence type="ECO:0000259" key="1">
    <source>
        <dbReference type="Pfam" id="PF06985"/>
    </source>
</evidence>
<keyword evidence="3" id="KW-1185">Reference proteome</keyword>
<dbReference type="PANTHER" id="PTHR33112:SF12">
    <property type="entry name" value="HETEROKARYON INCOMPATIBILITY DOMAIN-CONTAINING PROTEIN"/>
    <property type="match status" value="1"/>
</dbReference>
<evidence type="ECO:0000313" key="3">
    <source>
        <dbReference type="Proteomes" id="UP001480595"/>
    </source>
</evidence>
<dbReference type="EMBL" id="JAQQWL010000006">
    <property type="protein sequence ID" value="KAK8069403.1"/>
    <property type="molecule type" value="Genomic_DNA"/>
</dbReference>
<dbReference type="InterPro" id="IPR010730">
    <property type="entry name" value="HET"/>
</dbReference>
<sequence>MSYLCLCCRCTGHRAAQCPKRPFLDDADNADAKASTPTQIADEDTMRSLAQSSGNTLCESCTRFDIATWLAEDAEDELVFDNEGTNLEGWENRQVNKKRWLNLGTVRSLLLVTSCPLCRLIFRAFPTQIDAESWDSNRFLRPVKSYNWQAMALPVESSHLASQYAVYVSVESPEENLTNVARNFGDAKDTMLSSAERMFGLSQVAAGERPGLALKERPPVCDLGVVADWLSTCESEHGDKCHVPWSSKLLRCSMIDIETRTIVPCPPQCRYAVLSYVWGPMCPNLNGLATGMLPYTIEDAITVTRALGFKYLWVDALCINQRVYSSPEKMEQLGMMDLIYSCAAVVITGLDGDCADSGLAGVSDRSAREHHGREMIQGLEVFMTFPVLQKELERSPWFSRAWTLQEMLLGCRRLLFTKNQTIWFCGPGYRTESVSQVDPARIYDRFEAPYDLDVARLRQFYTENPEQRGRYADEQYRGLIEMYTRRRMSNDVDSLNACLGMLSFLEEAVMPGGFVWGLPLKDFPQSLRWYHDNGSEPRRRPGFPSWSFTGWEGTAKWTDSLCMLSEPRFGRLVDTRLDLTVNYVKVDDTVVTLDGYLLQLDIRKEPFDHAYNPNGNVLLGQLQDGHAKHKLTLEPGIFDFLLVERLQFRYGPGRPIRHWLYLIQLQRDPGGNGIFTRRITRWSTQGQEFAQTGLLRLYIEPGVESVEEYTGLFNKRQLVQIA</sequence>
<dbReference type="GeneID" id="92090491"/>
<comment type="caution">
    <text evidence="2">The sequence shown here is derived from an EMBL/GenBank/DDBJ whole genome shotgun (WGS) entry which is preliminary data.</text>
</comment>
<dbReference type="PANTHER" id="PTHR33112">
    <property type="entry name" value="DOMAIN PROTEIN, PUTATIVE-RELATED"/>
    <property type="match status" value="1"/>
</dbReference>
<proteinExistence type="predicted"/>
<dbReference type="RefSeq" id="XP_066716697.1">
    <property type="nucleotide sequence ID" value="XM_066857428.1"/>
</dbReference>
<protein>
    <recommendedName>
        <fullName evidence="1">Heterokaryon incompatibility domain-containing protein</fullName>
    </recommendedName>
</protein>
<evidence type="ECO:0000313" key="2">
    <source>
        <dbReference type="EMBL" id="KAK8069403.1"/>
    </source>
</evidence>
<dbReference type="Pfam" id="PF06985">
    <property type="entry name" value="HET"/>
    <property type="match status" value="1"/>
</dbReference>
<gene>
    <name evidence="2" type="ORF">PG994_006019</name>
</gene>
<name>A0ABR1VDV5_9PEZI</name>
<feature type="domain" description="Heterokaryon incompatibility" evidence="1">
    <location>
        <begin position="271"/>
        <end position="406"/>
    </location>
</feature>
<reference evidence="2 3" key="1">
    <citation type="submission" date="2023-01" db="EMBL/GenBank/DDBJ databases">
        <title>Analysis of 21 Apiospora genomes using comparative genomics revels a genus with tremendous synthesis potential of carbohydrate active enzymes and secondary metabolites.</title>
        <authorList>
            <person name="Sorensen T."/>
        </authorList>
    </citation>
    <scope>NUCLEOTIDE SEQUENCE [LARGE SCALE GENOMIC DNA]</scope>
    <source>
        <strain evidence="2 3">CBS 135458</strain>
    </source>
</reference>
<dbReference type="Proteomes" id="UP001480595">
    <property type="component" value="Unassembled WGS sequence"/>
</dbReference>
<accession>A0ABR1VDV5</accession>